<keyword evidence="2" id="KW-1185">Reference proteome</keyword>
<reference evidence="1 2" key="1">
    <citation type="submission" date="2023-08" db="EMBL/GenBank/DDBJ databases">
        <title>Comparative genomics and taxonomic characterization of three novel marine species of genus Marivirga.</title>
        <authorList>
            <person name="Muhammad N."/>
            <person name="Kim S.-G."/>
        </authorList>
    </citation>
    <scope>NUCLEOTIDE SEQUENCE [LARGE SCALE GENOMIC DNA]</scope>
    <source>
        <strain evidence="1 2">BDSF4-3</strain>
    </source>
</reference>
<dbReference type="KEGG" id="msaa:QYS49_26450"/>
<dbReference type="InterPro" id="IPR021272">
    <property type="entry name" value="DUF2851"/>
</dbReference>
<gene>
    <name evidence="1" type="ORF">QYS49_26450</name>
</gene>
<protein>
    <submittedName>
        <fullName evidence="1">DUF2851 family protein</fullName>
    </submittedName>
</protein>
<sequence length="426" mass="49588">MKENFLHYVWRYQKFDTNELKTSDGASVKTIKTGFAHSNSGPDFQQAKILIDEMEWNGAVEIHIKSSDWNRHNHQTDPNYENVVLHVVWKNDEPIQHPDGSKIPTIELKDRVDYNLIEKYQNLQSSQDEIPCGGHWSEISGLHKSEMLEKALIERLYQKSEKAKNHFENGTQNWDQASYFMLLSAMGFKVNQHPFERLAEILPYNLIKKYSSSIFQLEALLFGVSGFLTQDFEDEYPNQLKKEWEFLSHKHKATLGSEMHLHEWRFLRLRPANFPTIRIAELAQILHVFPSLFDAFVIDMDLKSIQKRLKVKVSDYWLNHYQFDKESKYRNKQMGQNSIKTLVINCIPALLALYANGVGEEKYMDKAIGLLNDLKAEKNYITQKFTDLGETLNTAFDSQAMIQLHNEYCQPKKCLDCSIGLSILKA</sequence>
<proteinExistence type="predicted"/>
<name>A0AA49JBC9_9BACT</name>
<evidence type="ECO:0000313" key="2">
    <source>
        <dbReference type="Proteomes" id="UP001230496"/>
    </source>
</evidence>
<dbReference type="Pfam" id="PF11013">
    <property type="entry name" value="DUF2851"/>
    <property type="match status" value="1"/>
</dbReference>
<dbReference type="RefSeq" id="WP_308346989.1">
    <property type="nucleotide sequence ID" value="NZ_CP129971.1"/>
</dbReference>
<evidence type="ECO:0000313" key="1">
    <source>
        <dbReference type="EMBL" id="WKK75122.1"/>
    </source>
</evidence>
<dbReference type="AlphaFoldDB" id="A0AA49JBC9"/>
<dbReference type="Proteomes" id="UP001230496">
    <property type="component" value="Chromosome"/>
</dbReference>
<dbReference type="EMBL" id="CP129971">
    <property type="protein sequence ID" value="WKK75122.1"/>
    <property type="molecule type" value="Genomic_DNA"/>
</dbReference>
<accession>A0AA49JBC9</accession>
<organism evidence="1 2">
    <name type="scientific">Marivirga salinarum</name>
    <dbReference type="NCBI Taxonomy" id="3059078"/>
    <lineage>
        <taxon>Bacteria</taxon>
        <taxon>Pseudomonadati</taxon>
        <taxon>Bacteroidota</taxon>
        <taxon>Cytophagia</taxon>
        <taxon>Cytophagales</taxon>
        <taxon>Marivirgaceae</taxon>
        <taxon>Marivirga</taxon>
    </lineage>
</organism>